<comment type="subunit">
    <text evidence="9">Homodimer.</text>
</comment>
<dbReference type="InterPro" id="IPR035902">
    <property type="entry name" value="Nuc_phospho_transferase"/>
</dbReference>
<comment type="pathway">
    <text evidence="1 9">Amino-acid biosynthesis; L-tryptophan biosynthesis; L-tryptophan from chorismate: step 2/5.</text>
</comment>
<dbReference type="GO" id="GO:0000162">
    <property type="term" value="P:L-tryptophan biosynthetic process"/>
    <property type="evidence" value="ECO:0007669"/>
    <property type="project" value="UniProtKB-UniRule"/>
</dbReference>
<feature type="binding site" evidence="9">
    <location>
        <position position="225"/>
    </location>
    <ligand>
        <name>Mg(2+)</name>
        <dbReference type="ChEBI" id="CHEBI:18420"/>
        <label>2</label>
    </ligand>
</feature>
<accession>A0A150Q592</accession>
<evidence type="ECO:0000256" key="6">
    <source>
        <dbReference type="ARBA" id="ARBA00023141"/>
    </source>
</evidence>
<feature type="binding site" evidence="9">
    <location>
        <position position="224"/>
    </location>
    <ligand>
        <name>Mg(2+)</name>
        <dbReference type="ChEBI" id="CHEBI:18420"/>
        <label>2</label>
    </ligand>
</feature>
<keyword evidence="6 9" id="KW-0057">Aromatic amino acid biosynthesis</keyword>
<dbReference type="NCBIfam" id="TIGR01245">
    <property type="entry name" value="trpD"/>
    <property type="match status" value="1"/>
</dbReference>
<keyword evidence="5 9" id="KW-0822">Tryptophan biosynthesis</keyword>
<keyword evidence="9" id="KW-0460">Magnesium</keyword>
<dbReference type="FunFam" id="3.40.1030.10:FF:000002">
    <property type="entry name" value="Anthranilate phosphoribosyltransferase"/>
    <property type="match status" value="1"/>
</dbReference>
<sequence length="348" mass="35821">MLHAVIDALCAGVDLSAEQTEALFRDVVAGALTEIELSALLVALKAKGETPAEIAGAARALRGASAPFARPAYAYADCCGTGGDGQSTVNVSTAVGFVAAEGGLPIAKHGNRSVSSQCGSADALEALGARLDPSAEVSRRALDEVGFCFLFAPQYHAGLRHAMPVRRALKVRTIMNLLGPLVNPSAPPIQVMGIYDPELVVPAARTLGMLGCQAALVVHGGGLDEIALHAPTRAARLRDGVVEELTIEPTDAGVAPAPLEALRGAGPEANAAWLRNLLAGRGEPAHTDAVAINAGALLWIGGRADSLREGTAVALDALRSGRAGERLTRFVALSRDATQEARKEAHHG</sequence>
<reference evidence="12 13" key="1">
    <citation type="submission" date="2014-02" db="EMBL/GenBank/DDBJ databases">
        <title>The small core and large imbalanced accessory genome model reveals a collaborative survival strategy of Sorangium cellulosum strains in nature.</title>
        <authorList>
            <person name="Han K."/>
            <person name="Peng R."/>
            <person name="Blom J."/>
            <person name="Li Y.-Z."/>
        </authorList>
    </citation>
    <scope>NUCLEOTIDE SEQUENCE [LARGE SCALE GENOMIC DNA]</scope>
    <source>
        <strain evidence="12 13">So0008-312</strain>
    </source>
</reference>
<dbReference type="InterPro" id="IPR017459">
    <property type="entry name" value="Glycosyl_Trfase_fam3_N_dom"/>
</dbReference>
<feature type="binding site" evidence="9">
    <location>
        <position position="225"/>
    </location>
    <ligand>
        <name>Mg(2+)</name>
        <dbReference type="ChEBI" id="CHEBI:18420"/>
        <label>1</label>
    </ligand>
</feature>
<keyword evidence="2 9" id="KW-0028">Amino-acid biosynthesis</keyword>
<dbReference type="AlphaFoldDB" id="A0A150Q592"/>
<feature type="domain" description="Glycosyl transferase family 3 N-terminal" evidence="11">
    <location>
        <begin position="5"/>
        <end position="62"/>
    </location>
</feature>
<organism evidence="12 13">
    <name type="scientific">Sorangium cellulosum</name>
    <name type="common">Polyangium cellulosum</name>
    <dbReference type="NCBI Taxonomy" id="56"/>
    <lineage>
        <taxon>Bacteria</taxon>
        <taxon>Pseudomonadati</taxon>
        <taxon>Myxococcota</taxon>
        <taxon>Polyangia</taxon>
        <taxon>Polyangiales</taxon>
        <taxon>Polyangiaceae</taxon>
        <taxon>Sorangium</taxon>
    </lineage>
</organism>
<dbReference type="Proteomes" id="UP000075260">
    <property type="component" value="Unassembled WGS sequence"/>
</dbReference>
<evidence type="ECO:0000259" key="10">
    <source>
        <dbReference type="Pfam" id="PF00591"/>
    </source>
</evidence>
<feature type="binding site" evidence="9">
    <location>
        <position position="166"/>
    </location>
    <ligand>
        <name>anthranilate</name>
        <dbReference type="ChEBI" id="CHEBI:16567"/>
        <label>2</label>
    </ligand>
</feature>
<dbReference type="PANTHER" id="PTHR43285">
    <property type="entry name" value="ANTHRANILATE PHOSPHORIBOSYLTRANSFERASE"/>
    <property type="match status" value="1"/>
</dbReference>
<dbReference type="RefSeq" id="WP_061612290.1">
    <property type="nucleotide sequence ID" value="NZ_JEMA01001030.1"/>
</dbReference>
<dbReference type="InterPro" id="IPR005940">
    <property type="entry name" value="Anthranilate_Pribosyl_Tfrase"/>
</dbReference>
<dbReference type="PANTHER" id="PTHR43285:SF2">
    <property type="entry name" value="ANTHRANILATE PHOSPHORIBOSYLTRANSFERASE"/>
    <property type="match status" value="1"/>
</dbReference>
<evidence type="ECO:0000256" key="7">
    <source>
        <dbReference type="ARBA" id="ARBA00052328"/>
    </source>
</evidence>
<comment type="function">
    <text evidence="9">Catalyzes the transfer of the phosphoribosyl group of 5-phosphorylribose-1-pyrophosphate (PRPP) to anthranilate to yield N-(5'-phosphoribosyl)-anthranilate (PRA).</text>
</comment>
<feature type="binding site" evidence="9">
    <location>
        <position position="92"/>
    </location>
    <ligand>
        <name>Mg(2+)</name>
        <dbReference type="ChEBI" id="CHEBI:18420"/>
        <label>1</label>
    </ligand>
</feature>
<dbReference type="InterPro" id="IPR036320">
    <property type="entry name" value="Glycosyl_Trfase_fam3_N_dom_sf"/>
</dbReference>
<name>A0A150Q592_SORCE</name>
<evidence type="ECO:0000259" key="11">
    <source>
        <dbReference type="Pfam" id="PF02885"/>
    </source>
</evidence>
<dbReference type="HAMAP" id="MF_00211">
    <property type="entry name" value="TrpD"/>
    <property type="match status" value="1"/>
</dbReference>
<comment type="caution">
    <text evidence="12">The sequence shown here is derived from an EMBL/GenBank/DDBJ whole genome shotgun (WGS) entry which is preliminary data.</text>
</comment>
<dbReference type="UniPathway" id="UPA00035">
    <property type="reaction ID" value="UER00041"/>
</dbReference>
<dbReference type="Gene3D" id="1.20.970.10">
    <property type="entry name" value="Transferase, Pyrimidine Nucleoside Phosphorylase, Chain C"/>
    <property type="match status" value="1"/>
</dbReference>
<feature type="binding site" evidence="9">
    <location>
        <begin position="90"/>
        <end position="93"/>
    </location>
    <ligand>
        <name>5-phospho-alpha-D-ribose 1-diphosphate</name>
        <dbReference type="ChEBI" id="CHEBI:58017"/>
    </ligand>
</feature>
<feature type="binding site" evidence="9">
    <location>
        <begin position="83"/>
        <end position="84"/>
    </location>
    <ligand>
        <name>5-phospho-alpha-D-ribose 1-diphosphate</name>
        <dbReference type="ChEBI" id="CHEBI:58017"/>
    </ligand>
</feature>
<evidence type="ECO:0000313" key="13">
    <source>
        <dbReference type="Proteomes" id="UP000075260"/>
    </source>
</evidence>
<evidence type="ECO:0000256" key="5">
    <source>
        <dbReference type="ARBA" id="ARBA00022822"/>
    </source>
</evidence>
<dbReference type="SUPFAM" id="SSF47648">
    <property type="entry name" value="Nucleoside phosphorylase/phosphoribosyltransferase N-terminal domain"/>
    <property type="match status" value="1"/>
</dbReference>
<evidence type="ECO:0000313" key="12">
    <source>
        <dbReference type="EMBL" id="KYF63161.1"/>
    </source>
</evidence>
<dbReference type="SUPFAM" id="SSF52418">
    <property type="entry name" value="Nucleoside phosphorylase/phosphoribosyltransferase catalytic domain"/>
    <property type="match status" value="1"/>
</dbReference>
<feature type="binding site" evidence="9">
    <location>
        <begin position="108"/>
        <end position="116"/>
    </location>
    <ligand>
        <name>5-phospho-alpha-D-ribose 1-diphosphate</name>
        <dbReference type="ChEBI" id="CHEBI:58017"/>
    </ligand>
</feature>
<evidence type="ECO:0000256" key="4">
    <source>
        <dbReference type="ARBA" id="ARBA00022679"/>
    </source>
</evidence>
<evidence type="ECO:0000256" key="1">
    <source>
        <dbReference type="ARBA" id="ARBA00004907"/>
    </source>
</evidence>
<protein>
    <recommendedName>
        <fullName evidence="9">Anthranilate phosphoribosyltransferase</fullName>
        <ecNumber evidence="9">2.4.2.18</ecNumber>
    </recommendedName>
</protein>
<feature type="binding site" evidence="9">
    <location>
        <position position="111"/>
    </location>
    <ligand>
        <name>anthranilate</name>
        <dbReference type="ChEBI" id="CHEBI:16567"/>
        <label>1</label>
    </ligand>
</feature>
<keyword evidence="9" id="KW-0479">Metal-binding</keyword>
<evidence type="ECO:0000256" key="8">
    <source>
        <dbReference type="ARBA" id="ARBA00061188"/>
    </source>
</evidence>
<comment type="caution">
    <text evidence="9">Lacks conserved residue(s) required for the propagation of feature annotation.</text>
</comment>
<feature type="binding site" evidence="9">
    <location>
        <position position="88"/>
    </location>
    <ligand>
        <name>5-phospho-alpha-D-ribose 1-diphosphate</name>
        <dbReference type="ChEBI" id="CHEBI:58017"/>
    </ligand>
</feature>
<comment type="similarity">
    <text evidence="8">In the C-terminal section; belongs to the anthranilate phosphoribosyltransferase family.</text>
</comment>
<feature type="binding site" evidence="9">
    <location>
        <position position="80"/>
    </location>
    <ligand>
        <name>5-phospho-alpha-D-ribose 1-diphosphate</name>
        <dbReference type="ChEBI" id="CHEBI:58017"/>
    </ligand>
</feature>
<feature type="domain" description="Glycosyl transferase family 3" evidence="10">
    <location>
        <begin position="75"/>
        <end position="323"/>
    </location>
</feature>
<gene>
    <name evidence="9" type="primary">trpD</name>
    <name evidence="12" type="ORF">BE15_41270</name>
</gene>
<dbReference type="OrthoDB" id="9806430at2"/>
<keyword evidence="3 9" id="KW-0328">Glycosyltransferase</keyword>
<evidence type="ECO:0000256" key="3">
    <source>
        <dbReference type="ARBA" id="ARBA00022676"/>
    </source>
</evidence>
<proteinExistence type="inferred from homology"/>
<dbReference type="GO" id="GO:0000287">
    <property type="term" value="F:magnesium ion binding"/>
    <property type="evidence" value="ECO:0007669"/>
    <property type="project" value="UniProtKB-UniRule"/>
</dbReference>
<evidence type="ECO:0000256" key="2">
    <source>
        <dbReference type="ARBA" id="ARBA00022605"/>
    </source>
</evidence>
<feature type="binding site" evidence="9">
    <location>
        <position position="80"/>
    </location>
    <ligand>
        <name>anthranilate</name>
        <dbReference type="ChEBI" id="CHEBI:16567"/>
        <label>1</label>
    </ligand>
</feature>
<evidence type="ECO:0000256" key="9">
    <source>
        <dbReference type="HAMAP-Rule" id="MF_00211"/>
    </source>
</evidence>
<comment type="cofactor">
    <cofactor evidence="9">
        <name>Mg(2+)</name>
        <dbReference type="ChEBI" id="CHEBI:18420"/>
    </cofactor>
    <text evidence="9">Binds 2 magnesium ions per monomer.</text>
</comment>
<comment type="similarity">
    <text evidence="9">Belongs to the anthranilate phosphoribosyltransferase family.</text>
</comment>
<feature type="binding site" evidence="9">
    <location>
        <position position="120"/>
    </location>
    <ligand>
        <name>5-phospho-alpha-D-ribose 1-diphosphate</name>
        <dbReference type="ChEBI" id="CHEBI:58017"/>
    </ligand>
</feature>
<dbReference type="EC" id="2.4.2.18" evidence="9"/>
<dbReference type="Gene3D" id="3.40.1030.10">
    <property type="entry name" value="Nucleoside phosphorylase/phosphoribosyltransferase catalytic domain"/>
    <property type="match status" value="1"/>
</dbReference>
<dbReference type="Pfam" id="PF00591">
    <property type="entry name" value="Glycos_transf_3"/>
    <property type="match status" value="1"/>
</dbReference>
<dbReference type="InterPro" id="IPR000312">
    <property type="entry name" value="Glycosyl_Trfase_fam3"/>
</dbReference>
<dbReference type="EMBL" id="JEMA01001030">
    <property type="protein sequence ID" value="KYF63161.1"/>
    <property type="molecule type" value="Genomic_DNA"/>
</dbReference>
<dbReference type="Pfam" id="PF02885">
    <property type="entry name" value="Glycos_trans_3N"/>
    <property type="match status" value="1"/>
</dbReference>
<dbReference type="GO" id="GO:0005829">
    <property type="term" value="C:cytosol"/>
    <property type="evidence" value="ECO:0007669"/>
    <property type="project" value="TreeGrafter"/>
</dbReference>
<comment type="catalytic activity">
    <reaction evidence="7 9">
        <text>N-(5-phospho-beta-D-ribosyl)anthranilate + diphosphate = 5-phospho-alpha-D-ribose 1-diphosphate + anthranilate</text>
        <dbReference type="Rhea" id="RHEA:11768"/>
        <dbReference type="ChEBI" id="CHEBI:16567"/>
        <dbReference type="ChEBI" id="CHEBI:18277"/>
        <dbReference type="ChEBI" id="CHEBI:33019"/>
        <dbReference type="ChEBI" id="CHEBI:58017"/>
        <dbReference type="EC" id="2.4.2.18"/>
    </reaction>
</comment>
<keyword evidence="4 9" id="KW-0808">Transferase</keyword>
<dbReference type="GO" id="GO:0004048">
    <property type="term" value="F:anthranilate phosphoribosyltransferase activity"/>
    <property type="evidence" value="ECO:0007669"/>
    <property type="project" value="UniProtKB-UniRule"/>
</dbReference>